<reference evidence="2" key="1">
    <citation type="submission" date="2022-10" db="EMBL/GenBank/DDBJ databases">
        <title>Genome assembly of Pristionchus species.</title>
        <authorList>
            <person name="Yoshida K."/>
            <person name="Sommer R.J."/>
        </authorList>
    </citation>
    <scope>NUCLEOTIDE SEQUENCE [LARGE SCALE GENOMIC DNA]</scope>
    <source>
        <strain evidence="2">RS5460</strain>
    </source>
</reference>
<dbReference type="EMBL" id="BTRK01000002">
    <property type="protein sequence ID" value="GMR38937.1"/>
    <property type="molecule type" value="Genomic_DNA"/>
</dbReference>
<dbReference type="Proteomes" id="UP001328107">
    <property type="component" value="Unassembled WGS sequence"/>
</dbReference>
<evidence type="ECO:0000313" key="2">
    <source>
        <dbReference type="Proteomes" id="UP001328107"/>
    </source>
</evidence>
<dbReference type="AlphaFoldDB" id="A0AAN4ZIY8"/>
<name>A0AAN4ZIY8_9BILA</name>
<proteinExistence type="predicted"/>
<gene>
    <name evidence="1" type="ORF">PMAYCL1PPCAC_09132</name>
</gene>
<comment type="caution">
    <text evidence="1">The sequence shown here is derived from an EMBL/GenBank/DDBJ whole genome shotgun (WGS) entry which is preliminary data.</text>
</comment>
<protein>
    <submittedName>
        <fullName evidence="1">Uncharacterized protein</fullName>
    </submittedName>
</protein>
<sequence>MYKSKTRAHESIQQKGNEIFLGVSTLILSSIYLNPTGTFRSRISRLWSAKIARELPLSGRYPDLVRSGRRTLRNGSSLSSILYSARFTCREVTDLVVDHKHRLAVKKTRHAHHGVHLEQSHDSLAIPTAFEDRSVKELVVKKKCSVTSLEMC</sequence>
<organism evidence="1 2">
    <name type="scientific">Pristionchus mayeri</name>
    <dbReference type="NCBI Taxonomy" id="1317129"/>
    <lineage>
        <taxon>Eukaryota</taxon>
        <taxon>Metazoa</taxon>
        <taxon>Ecdysozoa</taxon>
        <taxon>Nematoda</taxon>
        <taxon>Chromadorea</taxon>
        <taxon>Rhabditida</taxon>
        <taxon>Rhabditina</taxon>
        <taxon>Diplogasteromorpha</taxon>
        <taxon>Diplogasteroidea</taxon>
        <taxon>Neodiplogasteridae</taxon>
        <taxon>Pristionchus</taxon>
    </lineage>
</organism>
<evidence type="ECO:0000313" key="1">
    <source>
        <dbReference type="EMBL" id="GMR38937.1"/>
    </source>
</evidence>
<keyword evidence="2" id="KW-1185">Reference proteome</keyword>
<accession>A0AAN4ZIY8</accession>